<dbReference type="EMBL" id="JAIQCV010000002">
    <property type="protein sequence ID" value="KAH1121623.1"/>
    <property type="molecule type" value="Genomic_DNA"/>
</dbReference>
<dbReference type="Proteomes" id="UP000828251">
    <property type="component" value="Unassembled WGS sequence"/>
</dbReference>
<keyword evidence="2" id="KW-1185">Reference proteome</keyword>
<organism evidence="1 2">
    <name type="scientific">Gossypium stocksii</name>
    <dbReference type="NCBI Taxonomy" id="47602"/>
    <lineage>
        <taxon>Eukaryota</taxon>
        <taxon>Viridiplantae</taxon>
        <taxon>Streptophyta</taxon>
        <taxon>Embryophyta</taxon>
        <taxon>Tracheophyta</taxon>
        <taxon>Spermatophyta</taxon>
        <taxon>Magnoliopsida</taxon>
        <taxon>eudicotyledons</taxon>
        <taxon>Gunneridae</taxon>
        <taxon>Pentapetalae</taxon>
        <taxon>rosids</taxon>
        <taxon>malvids</taxon>
        <taxon>Malvales</taxon>
        <taxon>Malvaceae</taxon>
        <taxon>Malvoideae</taxon>
        <taxon>Gossypium</taxon>
    </lineage>
</organism>
<reference evidence="1 2" key="1">
    <citation type="journal article" date="2021" name="Plant Biotechnol. J.">
        <title>Multi-omics assisted identification of the key and species-specific regulatory components of drought-tolerant mechanisms in Gossypium stocksii.</title>
        <authorList>
            <person name="Yu D."/>
            <person name="Ke L."/>
            <person name="Zhang D."/>
            <person name="Wu Y."/>
            <person name="Sun Y."/>
            <person name="Mei J."/>
            <person name="Sun J."/>
            <person name="Sun Y."/>
        </authorList>
    </citation>
    <scope>NUCLEOTIDE SEQUENCE [LARGE SCALE GENOMIC DNA]</scope>
    <source>
        <strain evidence="2">cv. E1</strain>
        <tissue evidence="1">Leaf</tissue>
    </source>
</reference>
<evidence type="ECO:0000313" key="2">
    <source>
        <dbReference type="Proteomes" id="UP000828251"/>
    </source>
</evidence>
<gene>
    <name evidence="1" type="ORF">J1N35_004783</name>
</gene>
<comment type="caution">
    <text evidence="1">The sequence shown here is derived from an EMBL/GenBank/DDBJ whole genome shotgun (WGS) entry which is preliminary data.</text>
</comment>
<evidence type="ECO:0000313" key="1">
    <source>
        <dbReference type="EMBL" id="KAH1121623.1"/>
    </source>
</evidence>
<protein>
    <submittedName>
        <fullName evidence="1">Uncharacterized protein</fullName>
    </submittedName>
</protein>
<accession>A0A9D4AID0</accession>
<dbReference type="AlphaFoldDB" id="A0A9D4AID0"/>
<sequence length="166" mass="19351">MCFVEAKKVRKNEKKQVECFSYKGLHRMRDCLERYKLSIVTKEDEVELESEALKLGSMILNSAKAKRNHKQKGLMYMDINIVSKRKNAPIDTRASDLFILDKVWVNLISRLANRPKRSRRFLKRVSRGAYKQKLETTLKVNPVFYVGVSEPICADQEDPDRGNWGK</sequence>
<dbReference type="OrthoDB" id="10494582at2759"/>
<proteinExistence type="predicted"/>
<name>A0A9D4AID0_9ROSI</name>